<feature type="transmembrane region" description="Helical" evidence="1">
    <location>
        <begin position="162"/>
        <end position="182"/>
    </location>
</feature>
<reference evidence="2 3" key="1">
    <citation type="journal article" date="2014" name="Genome Biol. Evol.">
        <title>The genome of the myxosporean Thelohanellus kitauei shows adaptations to nutrient acquisition within its fish host.</title>
        <authorList>
            <person name="Yang Y."/>
            <person name="Xiong J."/>
            <person name="Zhou Z."/>
            <person name="Huo F."/>
            <person name="Miao W."/>
            <person name="Ran C."/>
            <person name="Liu Y."/>
            <person name="Zhang J."/>
            <person name="Feng J."/>
            <person name="Wang M."/>
            <person name="Wang M."/>
            <person name="Wang L."/>
            <person name="Yao B."/>
        </authorList>
    </citation>
    <scope>NUCLEOTIDE SEQUENCE [LARGE SCALE GENOMIC DNA]</scope>
    <source>
        <strain evidence="2">Wuqing</strain>
    </source>
</reference>
<evidence type="ECO:0000313" key="2">
    <source>
        <dbReference type="EMBL" id="KII72502.1"/>
    </source>
</evidence>
<keyword evidence="1" id="KW-1133">Transmembrane helix</keyword>
<accession>A0A0C2NEQ9</accession>
<feature type="transmembrane region" description="Helical" evidence="1">
    <location>
        <begin position="127"/>
        <end position="150"/>
    </location>
</feature>
<protein>
    <submittedName>
        <fullName evidence="2">Uncharacterized protein</fullName>
    </submittedName>
</protein>
<evidence type="ECO:0000313" key="3">
    <source>
        <dbReference type="Proteomes" id="UP000031668"/>
    </source>
</evidence>
<dbReference type="AlphaFoldDB" id="A0A0C2NEQ9"/>
<dbReference type="EMBL" id="JWZT01001198">
    <property type="protein sequence ID" value="KII72502.1"/>
    <property type="molecule type" value="Genomic_DNA"/>
</dbReference>
<keyword evidence="1" id="KW-0812">Transmembrane</keyword>
<keyword evidence="1" id="KW-0472">Membrane</keyword>
<keyword evidence="3" id="KW-1185">Reference proteome</keyword>
<name>A0A0C2NEQ9_THEKT</name>
<comment type="caution">
    <text evidence="2">The sequence shown here is derived from an EMBL/GenBank/DDBJ whole genome shotgun (WGS) entry which is preliminary data.</text>
</comment>
<evidence type="ECO:0000256" key="1">
    <source>
        <dbReference type="SAM" id="Phobius"/>
    </source>
</evidence>
<organism evidence="2 3">
    <name type="scientific">Thelohanellus kitauei</name>
    <name type="common">Myxosporean</name>
    <dbReference type="NCBI Taxonomy" id="669202"/>
    <lineage>
        <taxon>Eukaryota</taxon>
        <taxon>Metazoa</taxon>
        <taxon>Cnidaria</taxon>
        <taxon>Myxozoa</taxon>
        <taxon>Myxosporea</taxon>
        <taxon>Bivalvulida</taxon>
        <taxon>Platysporina</taxon>
        <taxon>Myxobolidae</taxon>
        <taxon>Thelohanellus</taxon>
    </lineage>
</organism>
<dbReference type="OrthoDB" id="10578912at2759"/>
<sequence length="243" mass="28437">MNTLDIDWHKLEQERYECIHYRFRFLERSWPVIREHLLHIKASPIHAVVKLFVLVLSICTIFFNSFFIHVLALIAVPVMFSLKLETYERFMDYFHYLLVPSQERWEQFTYDNFCRGFAFISLEYQKILLIVRGITATCPLFSFVVSNVILANSLLMWQSFTILRCLALTFILIYTTPMLWYYQLDHFFGSFLILSPIPKVSSNLLPCQLMSLSGDLNRISPIVTPSGSESNLTAIGRPSLSRK</sequence>
<gene>
    <name evidence="2" type="ORF">RF11_07770</name>
</gene>
<proteinExistence type="predicted"/>
<feature type="transmembrane region" description="Helical" evidence="1">
    <location>
        <begin position="51"/>
        <end position="80"/>
    </location>
</feature>
<dbReference type="Proteomes" id="UP000031668">
    <property type="component" value="Unassembled WGS sequence"/>
</dbReference>